<dbReference type="InterPro" id="IPR058240">
    <property type="entry name" value="rSAM_sf"/>
</dbReference>
<evidence type="ECO:0000313" key="2">
    <source>
        <dbReference type="Proteomes" id="UP000231388"/>
    </source>
</evidence>
<dbReference type="Proteomes" id="UP000231388">
    <property type="component" value="Unassembled WGS sequence"/>
</dbReference>
<accession>A0A2G9XCN5</accession>
<organism evidence="1 2">
    <name type="scientific">candidate division WWE3 bacterium CG23_combo_of_CG06-09_8_20_14_all_40_14</name>
    <dbReference type="NCBI Taxonomy" id="1975095"/>
    <lineage>
        <taxon>Bacteria</taxon>
        <taxon>Katanobacteria</taxon>
    </lineage>
</organism>
<dbReference type="SUPFAM" id="SSF102114">
    <property type="entry name" value="Radical SAM enzymes"/>
    <property type="match status" value="1"/>
</dbReference>
<proteinExistence type="predicted"/>
<sequence>MIISLGSTSEDKKRTLLKALSEFKVYAEVVGVESGNQKSLDLFNKGIVVSRNYRAMKILRKLGIYVQMGFILFNPLTDIESLVSDYKFLFANKEAITKGIFSSLFLAEGTPITDKFVKIGVTRRKSGSNYVYEPMDKKRQLSLEI</sequence>
<gene>
    <name evidence="1" type="ORF">COX53_01025</name>
</gene>
<evidence type="ECO:0000313" key="1">
    <source>
        <dbReference type="EMBL" id="PIP04697.1"/>
    </source>
</evidence>
<name>A0A2G9XCN5_UNCKA</name>
<reference evidence="1 2" key="1">
    <citation type="submission" date="2017-09" db="EMBL/GenBank/DDBJ databases">
        <title>Depth-based differentiation of microbial function through sediment-hosted aquifers and enrichment of novel symbionts in the deep terrestrial subsurface.</title>
        <authorList>
            <person name="Probst A.J."/>
            <person name="Ladd B."/>
            <person name="Jarett J.K."/>
            <person name="Geller-Mcgrath D.E."/>
            <person name="Sieber C.M."/>
            <person name="Emerson J.B."/>
            <person name="Anantharaman K."/>
            <person name="Thomas B.C."/>
            <person name="Malmstrom R."/>
            <person name="Stieglmeier M."/>
            <person name="Klingl A."/>
            <person name="Woyke T."/>
            <person name="Ryan C.M."/>
            <person name="Banfield J.F."/>
        </authorList>
    </citation>
    <scope>NUCLEOTIDE SEQUENCE [LARGE SCALE GENOMIC DNA]</scope>
    <source>
        <strain evidence="1">CG23_combo_of_CG06-09_8_20_14_all_40_14</strain>
    </source>
</reference>
<comment type="caution">
    <text evidence="1">The sequence shown here is derived from an EMBL/GenBank/DDBJ whole genome shotgun (WGS) entry which is preliminary data.</text>
</comment>
<protein>
    <submittedName>
        <fullName evidence="1">Uncharacterized protein</fullName>
    </submittedName>
</protein>
<dbReference type="EMBL" id="PCQY01000014">
    <property type="protein sequence ID" value="PIP04697.1"/>
    <property type="molecule type" value="Genomic_DNA"/>
</dbReference>
<dbReference type="AlphaFoldDB" id="A0A2G9XCN5"/>